<comment type="caution">
    <text evidence="1">The sequence shown here is derived from an EMBL/GenBank/DDBJ whole genome shotgun (WGS) entry which is preliminary data.</text>
</comment>
<protein>
    <submittedName>
        <fullName evidence="1">Uncharacterized protein</fullName>
    </submittedName>
</protein>
<proteinExistence type="predicted"/>
<gene>
    <name evidence="1" type="ORF">Hamer_G025275</name>
</gene>
<name>A0A8J5N6P1_HOMAM</name>
<accession>A0A8J5N6P1</accession>
<evidence type="ECO:0000313" key="2">
    <source>
        <dbReference type="Proteomes" id="UP000747542"/>
    </source>
</evidence>
<evidence type="ECO:0000313" key="1">
    <source>
        <dbReference type="EMBL" id="KAG7173618.1"/>
    </source>
</evidence>
<keyword evidence="2" id="KW-1185">Reference proteome</keyword>
<organism evidence="1 2">
    <name type="scientific">Homarus americanus</name>
    <name type="common">American lobster</name>
    <dbReference type="NCBI Taxonomy" id="6706"/>
    <lineage>
        <taxon>Eukaryota</taxon>
        <taxon>Metazoa</taxon>
        <taxon>Ecdysozoa</taxon>
        <taxon>Arthropoda</taxon>
        <taxon>Crustacea</taxon>
        <taxon>Multicrustacea</taxon>
        <taxon>Malacostraca</taxon>
        <taxon>Eumalacostraca</taxon>
        <taxon>Eucarida</taxon>
        <taxon>Decapoda</taxon>
        <taxon>Pleocyemata</taxon>
        <taxon>Astacidea</taxon>
        <taxon>Nephropoidea</taxon>
        <taxon>Nephropidae</taxon>
        <taxon>Homarus</taxon>
    </lineage>
</organism>
<dbReference type="Proteomes" id="UP000747542">
    <property type="component" value="Unassembled WGS sequence"/>
</dbReference>
<reference evidence="1" key="1">
    <citation type="journal article" date="2021" name="Sci. Adv.">
        <title>The American lobster genome reveals insights on longevity, neural, and immune adaptations.</title>
        <authorList>
            <person name="Polinski J.M."/>
            <person name="Zimin A.V."/>
            <person name="Clark K.F."/>
            <person name="Kohn A.B."/>
            <person name="Sadowski N."/>
            <person name="Timp W."/>
            <person name="Ptitsyn A."/>
            <person name="Khanna P."/>
            <person name="Romanova D.Y."/>
            <person name="Williams P."/>
            <person name="Greenwood S.J."/>
            <person name="Moroz L.L."/>
            <person name="Walt D.R."/>
            <person name="Bodnar A.G."/>
        </authorList>
    </citation>
    <scope>NUCLEOTIDE SEQUENCE</scope>
    <source>
        <strain evidence="1">GMGI-L3</strain>
    </source>
</reference>
<dbReference type="EMBL" id="JAHLQT010009269">
    <property type="protein sequence ID" value="KAG7173618.1"/>
    <property type="molecule type" value="Genomic_DNA"/>
</dbReference>
<dbReference type="AlphaFoldDB" id="A0A8J5N6P1"/>
<sequence length="89" mass="9862">MEMLFEESGTVTDLPRSGHPRLTCEADHMRIVANIRDHPFTTAVATTELGQLGDDSVELGSTKGSLLSILRLEEQHQGYTATTFTRESR</sequence>